<dbReference type="InterPro" id="IPR011707">
    <property type="entry name" value="Cu-oxidase-like_N"/>
</dbReference>
<protein>
    <submittedName>
        <fullName evidence="13">Multicopper oxidase</fullName>
    </submittedName>
</protein>
<keyword evidence="3 8" id="KW-0732">Signal</keyword>
<dbReference type="Proteomes" id="UP000650533">
    <property type="component" value="Chromosome 10"/>
</dbReference>
<evidence type="ECO:0000256" key="6">
    <source>
        <dbReference type="ARBA" id="ARBA00023157"/>
    </source>
</evidence>
<dbReference type="InterPro" id="IPR008972">
    <property type="entry name" value="Cupredoxin"/>
</dbReference>
<sequence length="1068" mass="119880">MRISTLFPTVALLWVALVDAKLVKYTLTITNGTISPDGNPRGAWLINGQTPGPHLVFDEGDQAEIRVINHGFEPTTIHWHGIEQKGTPWSDGVPGLTQYPISVGQDFIYRFNLTQYGFHWYHSHYKMQMDDGLKGTIFIRPRPTRANPFKQISTNPDTIKRLEKAANNALMFNTYDYKHYMSDWWMSEWKRTGIEQLCVDNILINGRGQVACPNKAIVEPLVLDVQKPLTPKGCMSPNNTVMYPFSDSKPDIVSSKVFYECTNTTTNLQHWVVNKNDKWVAFNLLNSGALWDLRVSVDSHTLYIYAADGNYVRIKKANSITIPVGERYSFFLDQPVDDYVVRVAAAVVPQMQSGFGVLSYTKRGSTTATGPPVKTTPTAKSPFIDYVGNMRVLFSETLLWNAEGLIFSSINNGTDLATHALAPYPANPPPQGPADRTIRLNVERPEEMEWTLNGVPWHEHSDDTIPLLFDPASFSHLDNRTHFSYPYGTLVDVIMVINAGNPALHPPHPMHKHSNKAWFLGSGTGDFPYETIYDAIQANYTNINIVNPPYRDDFVTPVDLTGKAWAAFRYRAEDVGPVILHCHIDPHLATGMAVVFMEAQLLIQQTKYDGATHYRQILDVNRATGLPAMAKSPLPTLQLLSHKFKVTALCDVSKLSLQHCAAKFGVSSDDLHENSLDLVKRDDVDLVVVLSGDEYHAPLAIQAANAGKHETDGVTDEDADSVIAAQKQNNVIIFVGYMRRYAPAFLEAVKIVHNMNKIQYARVRDIIGPNKFFIDQSGTFPGRFDDFSPEFSADRVGRAQTISNTALGAQRAKDSDKVFTYRLLGGLGSHDLSAMRELLGPPKRCIGAGKITDGMFITALFEYDGFMTTYETGIDTVGKFDAHLEVYGDGKRVKVTYDTPFVKGLPITLTVSENDPNGHYHERIIRPTYQDTYTCQYEALYDSVVNGSTVKTTPEDAKEDLKIFKKTTSQWSDFYLRIVRSNQHDTCTRSDGSELFWPCFDSTSLVSCQDGGRRVVDKHDDIWRYLLHGDQIEVAVQTYAGEIQVDKFDAVVRVYEQWEPELETLARL</sequence>
<dbReference type="InterPro" id="IPR045087">
    <property type="entry name" value="Cu-oxidase_fam"/>
</dbReference>
<dbReference type="InterPro" id="IPR036291">
    <property type="entry name" value="NAD(P)-bd_dom_sf"/>
</dbReference>
<dbReference type="PANTHER" id="PTHR11709">
    <property type="entry name" value="MULTI-COPPER OXIDASE"/>
    <property type="match status" value="1"/>
</dbReference>
<dbReference type="SUPFAM" id="SSF55347">
    <property type="entry name" value="Glyceraldehyde-3-phosphate dehydrogenase-like, C-terminal domain"/>
    <property type="match status" value="1"/>
</dbReference>
<keyword evidence="6" id="KW-1015">Disulfide bond</keyword>
<reference evidence="13" key="1">
    <citation type="submission" date="2020-05" db="EMBL/GenBank/DDBJ databases">
        <title>Evolutionary and genomic comparisons of hybrid uninucleate and nonhybrid Rhizoctonia fungi.</title>
        <authorList>
            <person name="Li C."/>
            <person name="Chen X."/>
        </authorList>
    </citation>
    <scope>NUCLEOTIDE SEQUENCE</scope>
    <source>
        <strain evidence="13">AG-1 IA</strain>
    </source>
</reference>
<keyword evidence="5" id="KW-0186">Copper</keyword>
<dbReference type="PANTHER" id="PTHR11709:SF488">
    <property type="entry name" value="LACCASE-RELATED"/>
    <property type="match status" value="1"/>
</dbReference>
<evidence type="ECO:0000259" key="9">
    <source>
        <dbReference type="Pfam" id="PF00394"/>
    </source>
</evidence>
<dbReference type="InterPro" id="IPR000683">
    <property type="entry name" value="Gfo/Idh/MocA-like_OxRdtase_N"/>
</dbReference>
<dbReference type="SUPFAM" id="SSF51735">
    <property type="entry name" value="NAD(P)-binding Rossmann-fold domains"/>
    <property type="match status" value="1"/>
</dbReference>
<dbReference type="GO" id="GO:0005507">
    <property type="term" value="F:copper ion binding"/>
    <property type="evidence" value="ECO:0007669"/>
    <property type="project" value="InterPro"/>
</dbReference>
<evidence type="ECO:0000256" key="7">
    <source>
        <dbReference type="ARBA" id="ARBA00023180"/>
    </source>
</evidence>
<dbReference type="KEGG" id="rsx:RhiXN_08251"/>
<feature type="domain" description="Plastocyanin-like" evidence="11">
    <location>
        <begin position="471"/>
        <end position="599"/>
    </location>
</feature>
<dbReference type="Pfam" id="PF00394">
    <property type="entry name" value="Cu-oxidase"/>
    <property type="match status" value="1"/>
</dbReference>
<dbReference type="Gene3D" id="2.60.40.420">
    <property type="entry name" value="Cupredoxins - blue copper proteins"/>
    <property type="match status" value="3"/>
</dbReference>
<evidence type="ECO:0000259" key="11">
    <source>
        <dbReference type="Pfam" id="PF07731"/>
    </source>
</evidence>
<dbReference type="InterPro" id="IPR002355">
    <property type="entry name" value="Cu_oxidase_Cu_BS"/>
</dbReference>
<dbReference type="Pfam" id="PF07731">
    <property type="entry name" value="Cu-oxidase_2"/>
    <property type="match status" value="1"/>
</dbReference>
<dbReference type="SUPFAM" id="SSF49503">
    <property type="entry name" value="Cupredoxins"/>
    <property type="match status" value="3"/>
</dbReference>
<dbReference type="PROSITE" id="PS00080">
    <property type="entry name" value="MULTICOPPER_OXIDASE2"/>
    <property type="match status" value="1"/>
</dbReference>
<dbReference type="CDD" id="cd13898">
    <property type="entry name" value="CuRO_3_Abr2_like"/>
    <property type="match status" value="1"/>
</dbReference>
<keyword evidence="4" id="KW-0560">Oxidoreductase</keyword>
<feature type="domain" description="Gfo/Idh/MocA-like oxidoreductase N-terminal" evidence="10">
    <location>
        <begin position="630"/>
        <end position="709"/>
    </location>
</feature>
<feature type="signal peptide" evidence="8">
    <location>
        <begin position="1"/>
        <end position="20"/>
    </location>
</feature>
<evidence type="ECO:0000313" key="14">
    <source>
        <dbReference type="Proteomes" id="UP000650533"/>
    </source>
</evidence>
<dbReference type="Gene3D" id="3.40.50.720">
    <property type="entry name" value="NAD(P)-binding Rossmann-like Domain"/>
    <property type="match status" value="1"/>
</dbReference>
<evidence type="ECO:0000256" key="8">
    <source>
        <dbReference type="SAM" id="SignalP"/>
    </source>
</evidence>
<feature type="chain" id="PRO_5034370461" evidence="8">
    <location>
        <begin position="21"/>
        <end position="1068"/>
    </location>
</feature>
<gene>
    <name evidence="13" type="ORF">RhiXN_08251</name>
</gene>
<evidence type="ECO:0000256" key="3">
    <source>
        <dbReference type="ARBA" id="ARBA00022729"/>
    </source>
</evidence>
<evidence type="ECO:0000256" key="2">
    <source>
        <dbReference type="ARBA" id="ARBA00022723"/>
    </source>
</evidence>
<dbReference type="Gene3D" id="3.30.360.10">
    <property type="entry name" value="Dihydrodipicolinate Reductase, domain 2"/>
    <property type="match status" value="1"/>
</dbReference>
<dbReference type="GeneID" id="67030530"/>
<evidence type="ECO:0000256" key="4">
    <source>
        <dbReference type="ARBA" id="ARBA00023002"/>
    </source>
</evidence>
<dbReference type="AlphaFoldDB" id="A0A8H8P0Y4"/>
<evidence type="ECO:0000259" key="10">
    <source>
        <dbReference type="Pfam" id="PF01408"/>
    </source>
</evidence>
<proteinExistence type="inferred from homology"/>
<dbReference type="Pfam" id="PF07732">
    <property type="entry name" value="Cu-oxidase_3"/>
    <property type="match status" value="1"/>
</dbReference>
<feature type="domain" description="Plastocyanin-like" evidence="9">
    <location>
        <begin position="196"/>
        <end position="360"/>
    </location>
</feature>
<accession>A0A8H8P0Y4</accession>
<keyword evidence="2" id="KW-0479">Metal-binding</keyword>
<dbReference type="CDD" id="cd13850">
    <property type="entry name" value="CuRO_1_Abr2_like"/>
    <property type="match status" value="1"/>
</dbReference>
<dbReference type="InterPro" id="IPR001117">
    <property type="entry name" value="Cu-oxidase_2nd"/>
</dbReference>
<dbReference type="Pfam" id="PF01408">
    <property type="entry name" value="GFO_IDH_MocA"/>
    <property type="match status" value="1"/>
</dbReference>
<feature type="domain" description="Plastocyanin-like" evidence="12">
    <location>
        <begin position="29"/>
        <end position="142"/>
    </location>
</feature>
<evidence type="ECO:0000256" key="1">
    <source>
        <dbReference type="ARBA" id="ARBA00010609"/>
    </source>
</evidence>
<evidence type="ECO:0000259" key="12">
    <source>
        <dbReference type="Pfam" id="PF07732"/>
    </source>
</evidence>
<keyword evidence="7" id="KW-0325">Glycoprotein</keyword>
<comment type="similarity">
    <text evidence="1">Belongs to the multicopper oxidase family.</text>
</comment>
<organism evidence="13 14">
    <name type="scientific">Rhizoctonia solani</name>
    <dbReference type="NCBI Taxonomy" id="456999"/>
    <lineage>
        <taxon>Eukaryota</taxon>
        <taxon>Fungi</taxon>
        <taxon>Dikarya</taxon>
        <taxon>Basidiomycota</taxon>
        <taxon>Agaricomycotina</taxon>
        <taxon>Agaricomycetes</taxon>
        <taxon>Cantharellales</taxon>
        <taxon>Ceratobasidiaceae</taxon>
        <taxon>Rhizoctonia</taxon>
    </lineage>
</organism>
<dbReference type="FunFam" id="2.60.40.420:FF:000036">
    <property type="entry name" value="L-ascorbate oxidase"/>
    <property type="match status" value="1"/>
</dbReference>
<dbReference type="GO" id="GO:0000166">
    <property type="term" value="F:nucleotide binding"/>
    <property type="evidence" value="ECO:0007669"/>
    <property type="project" value="InterPro"/>
</dbReference>
<evidence type="ECO:0000313" key="13">
    <source>
        <dbReference type="EMBL" id="QRW23215.1"/>
    </source>
</evidence>
<dbReference type="InterPro" id="IPR011706">
    <property type="entry name" value="Cu-oxidase_C"/>
</dbReference>
<dbReference type="EMBL" id="CP059667">
    <property type="protein sequence ID" value="QRW23215.1"/>
    <property type="molecule type" value="Genomic_DNA"/>
</dbReference>
<name>A0A8H8P0Y4_9AGAM</name>
<dbReference type="GO" id="GO:0016491">
    <property type="term" value="F:oxidoreductase activity"/>
    <property type="evidence" value="ECO:0007669"/>
    <property type="project" value="UniProtKB-KW"/>
</dbReference>
<evidence type="ECO:0000256" key="5">
    <source>
        <dbReference type="ARBA" id="ARBA00023008"/>
    </source>
</evidence>
<dbReference type="RefSeq" id="XP_043183452.1">
    <property type="nucleotide sequence ID" value="XM_043328067.1"/>
</dbReference>